<proteinExistence type="predicted"/>
<evidence type="ECO:0000313" key="2">
    <source>
        <dbReference type="Proteomes" id="UP001209878"/>
    </source>
</evidence>
<dbReference type="AlphaFoldDB" id="A0AAD9P592"/>
<name>A0AAD9P592_RIDPI</name>
<dbReference type="Proteomes" id="UP001209878">
    <property type="component" value="Unassembled WGS sequence"/>
</dbReference>
<accession>A0AAD9P592</accession>
<organism evidence="1 2">
    <name type="scientific">Ridgeia piscesae</name>
    <name type="common">Tubeworm</name>
    <dbReference type="NCBI Taxonomy" id="27915"/>
    <lineage>
        <taxon>Eukaryota</taxon>
        <taxon>Metazoa</taxon>
        <taxon>Spiralia</taxon>
        <taxon>Lophotrochozoa</taxon>
        <taxon>Annelida</taxon>
        <taxon>Polychaeta</taxon>
        <taxon>Sedentaria</taxon>
        <taxon>Canalipalpata</taxon>
        <taxon>Sabellida</taxon>
        <taxon>Siboglinidae</taxon>
        <taxon>Ridgeia</taxon>
    </lineage>
</organism>
<dbReference type="EMBL" id="JAODUO010000133">
    <property type="protein sequence ID" value="KAK2188392.1"/>
    <property type="molecule type" value="Genomic_DNA"/>
</dbReference>
<sequence>MRLRSIGTIQGALDLYDKACRRLPMFAFGDYDAATRSCRCRGFWGDNCTDLCSTAVTGRACNDRVLIAGGDVNQTARHSRPGVHAYRPVRVTSISFGAPSQSLAFDLDFFTMWTYSRPENTIKEHLYVYTDDYVLAAVLFDEGHARLHSNEAIRQNAADLSAVSQFYLEACVKYVSRNGTATMTETAYTFYVQGVKDVDPCALRGYLDFCVD</sequence>
<gene>
    <name evidence="1" type="ORF">NP493_133g01037</name>
</gene>
<keyword evidence="2" id="KW-1185">Reference proteome</keyword>
<comment type="caution">
    <text evidence="1">The sequence shown here is derived from an EMBL/GenBank/DDBJ whole genome shotgun (WGS) entry which is preliminary data.</text>
</comment>
<reference evidence="1" key="1">
    <citation type="journal article" date="2023" name="Mol. Biol. Evol.">
        <title>Third-Generation Sequencing Reveals the Adaptive Role of the Epigenome in Three Deep-Sea Polychaetes.</title>
        <authorList>
            <person name="Perez M."/>
            <person name="Aroh O."/>
            <person name="Sun Y."/>
            <person name="Lan Y."/>
            <person name="Juniper S.K."/>
            <person name="Young C.R."/>
            <person name="Angers B."/>
            <person name="Qian P.Y."/>
        </authorList>
    </citation>
    <scope>NUCLEOTIDE SEQUENCE</scope>
    <source>
        <strain evidence="1">R07B-5</strain>
    </source>
</reference>
<protein>
    <submittedName>
        <fullName evidence="1">Uncharacterized protein</fullName>
    </submittedName>
</protein>
<evidence type="ECO:0000313" key="1">
    <source>
        <dbReference type="EMBL" id="KAK2188392.1"/>
    </source>
</evidence>